<evidence type="ECO:0000313" key="1">
    <source>
        <dbReference type="EMBL" id="MFC4212663.1"/>
    </source>
</evidence>
<organism evidence="1 2">
    <name type="scientific">Pedobacter lithocola</name>
    <dbReference type="NCBI Taxonomy" id="1908239"/>
    <lineage>
        <taxon>Bacteria</taxon>
        <taxon>Pseudomonadati</taxon>
        <taxon>Bacteroidota</taxon>
        <taxon>Sphingobacteriia</taxon>
        <taxon>Sphingobacteriales</taxon>
        <taxon>Sphingobacteriaceae</taxon>
        <taxon>Pedobacter</taxon>
    </lineage>
</organism>
<proteinExistence type="predicted"/>
<dbReference type="InterPro" id="IPR010235">
    <property type="entry name" value="HepT"/>
</dbReference>
<dbReference type="RefSeq" id="WP_378986816.1">
    <property type="nucleotide sequence ID" value="NZ_JBHSBW010000013.1"/>
</dbReference>
<dbReference type="Pfam" id="PF08780">
    <property type="entry name" value="NTase_sub_bind"/>
    <property type="match status" value="1"/>
</dbReference>
<dbReference type="Proteomes" id="UP001595789">
    <property type="component" value="Unassembled WGS sequence"/>
</dbReference>
<evidence type="ECO:0000313" key="2">
    <source>
        <dbReference type="Proteomes" id="UP001595789"/>
    </source>
</evidence>
<dbReference type="SUPFAM" id="SSF81593">
    <property type="entry name" value="Nucleotidyltransferase substrate binding subunit/domain"/>
    <property type="match status" value="1"/>
</dbReference>
<keyword evidence="2" id="KW-1185">Reference proteome</keyword>
<name>A0ABV8PBV2_9SPHI</name>
<sequence length="139" mass="16214">MANKDVRWIQRFNNFNKALNSLSKALIEFKEDTEEEVIKVGMIKFFEMTYELAWLTMKDYYEDQGEVGIQGSKDAIKLSFTRGLITNAEQWFEMVNSRKLSVHTYDEATANKVADDIATHYVDLFVQLQTRLQIEKLSS</sequence>
<gene>
    <name evidence="1" type="ORF">ACFOWA_15815</name>
</gene>
<accession>A0ABV8PBV2</accession>
<dbReference type="EMBL" id="JBHSBW010000013">
    <property type="protein sequence ID" value="MFC4212663.1"/>
    <property type="molecule type" value="Genomic_DNA"/>
</dbReference>
<reference evidence="2" key="1">
    <citation type="journal article" date="2019" name="Int. J. Syst. Evol. Microbiol.">
        <title>The Global Catalogue of Microorganisms (GCM) 10K type strain sequencing project: providing services to taxonomists for standard genome sequencing and annotation.</title>
        <authorList>
            <consortium name="The Broad Institute Genomics Platform"/>
            <consortium name="The Broad Institute Genome Sequencing Center for Infectious Disease"/>
            <person name="Wu L."/>
            <person name="Ma J."/>
        </authorList>
    </citation>
    <scope>NUCLEOTIDE SEQUENCE [LARGE SCALE GENOMIC DNA]</scope>
    <source>
        <strain evidence="2">CCM 8691</strain>
    </source>
</reference>
<dbReference type="Gene3D" id="1.20.120.330">
    <property type="entry name" value="Nucleotidyltransferases domain 2"/>
    <property type="match status" value="1"/>
</dbReference>
<protein>
    <submittedName>
        <fullName evidence="1">Nucleotidyltransferase substrate binding protein</fullName>
    </submittedName>
</protein>
<comment type="caution">
    <text evidence="1">The sequence shown here is derived from an EMBL/GenBank/DDBJ whole genome shotgun (WGS) entry which is preliminary data.</text>
</comment>
<dbReference type="NCBIfam" id="TIGR01987">
    <property type="entry name" value="HI0074"/>
    <property type="match status" value="1"/>
</dbReference>